<dbReference type="PANTHER" id="PTHR43042">
    <property type="entry name" value="SAM-DEPENDENT METHYLTRANSFERASE"/>
    <property type="match status" value="1"/>
</dbReference>
<dbReference type="KEGG" id="bgoe:IFJ75_07065"/>
<dbReference type="InterPro" id="IPR013780">
    <property type="entry name" value="Glyco_hydro_b"/>
</dbReference>
<sequence>MAPVLSKTPETLLTTGWSDYALLDSGDGRKLERYGRHTVVRPEPQCFWSPRDPSAFETANALFDPQQEEEDSGRWRFDRHGPIDAFPLTWRDVKFIGRFTPFRHLAFFPEQAANWEWMDARIRTLTRSSSPKDDSATNKAPKILNLFGYTGVASLAAAAAGAEVTHVDASKKSVAYARENAELSGMTDKPIRWIVEDARKYVAREVRRGAKYQGIILDPPKYGRGPTGEVWRLFEDLPALLKDCAALLGDDASFLLLNAYAARISGLSLAHLMAEATHDRGGRIDWGELALSEDPPRDGSDARAIGLSFFARWSA</sequence>
<dbReference type="GO" id="GO:0032259">
    <property type="term" value="P:methylation"/>
    <property type="evidence" value="ECO:0007669"/>
    <property type="project" value="UniProtKB-KW"/>
</dbReference>
<dbReference type="Gene3D" id="3.40.50.150">
    <property type="entry name" value="Vaccinia Virus protein VP39"/>
    <property type="match status" value="1"/>
</dbReference>
<proteinExistence type="predicted"/>
<dbReference type="CDD" id="cd02440">
    <property type="entry name" value="AdoMet_MTases"/>
    <property type="match status" value="1"/>
</dbReference>
<dbReference type="PANTHER" id="PTHR43042:SF2">
    <property type="entry name" value="SAM-DEPENDENT METHYLTRANSFERASE"/>
    <property type="match status" value="1"/>
</dbReference>
<dbReference type="InterPro" id="IPR029063">
    <property type="entry name" value="SAM-dependent_MTases_sf"/>
</dbReference>
<dbReference type="Pfam" id="PF03602">
    <property type="entry name" value="Cons_hypoth95"/>
    <property type="match status" value="1"/>
</dbReference>
<keyword evidence="1" id="KW-0489">Methyltransferase</keyword>
<protein>
    <submittedName>
        <fullName evidence="1">Class I SAM-dependent methyltransferase</fullName>
    </submittedName>
</protein>
<keyword evidence="2" id="KW-1185">Reference proteome</keyword>
<dbReference type="AlphaFoldDB" id="A0A975GX67"/>
<dbReference type="RefSeq" id="WP_207931898.1">
    <property type="nucleotide sequence ID" value="NZ_CP062222.1"/>
</dbReference>
<evidence type="ECO:0000313" key="2">
    <source>
        <dbReference type="Proteomes" id="UP000663918"/>
    </source>
</evidence>
<reference evidence="1" key="1">
    <citation type="submission" date="2020-09" db="EMBL/GenBank/DDBJ databases">
        <title>Brevundimonas sp. LVF2 isolated from a puddle in Goettingen, Germany.</title>
        <authorList>
            <person name="Friedrich I."/>
            <person name="Klassen A."/>
            <person name="Hannes N."/>
            <person name="Schneider D."/>
            <person name="Hertel R."/>
            <person name="Daniel R."/>
        </authorList>
    </citation>
    <scope>NUCLEOTIDE SEQUENCE</scope>
    <source>
        <strain evidence="1">LVF2</strain>
    </source>
</reference>
<dbReference type="Proteomes" id="UP000663918">
    <property type="component" value="Chromosome"/>
</dbReference>
<dbReference type="EMBL" id="CP062222">
    <property type="protein sequence ID" value="QTC92618.1"/>
    <property type="molecule type" value="Genomic_DNA"/>
</dbReference>
<keyword evidence="1" id="KW-0808">Transferase</keyword>
<name>A0A975GX67_9CAUL</name>
<accession>A0A975GX67</accession>
<gene>
    <name evidence="1" type="ORF">IFJ75_07065</name>
</gene>
<dbReference type="GO" id="GO:0008168">
    <property type="term" value="F:methyltransferase activity"/>
    <property type="evidence" value="ECO:0007669"/>
    <property type="project" value="UniProtKB-KW"/>
</dbReference>
<evidence type="ECO:0000313" key="1">
    <source>
        <dbReference type="EMBL" id="QTC92618.1"/>
    </source>
</evidence>
<dbReference type="Gene3D" id="2.60.40.1180">
    <property type="entry name" value="Golgi alpha-mannosidase II"/>
    <property type="match status" value="1"/>
</dbReference>
<organism evidence="1 2">
    <name type="scientific">Brevundimonas goettingensis</name>
    <dbReference type="NCBI Taxonomy" id="2774190"/>
    <lineage>
        <taxon>Bacteria</taxon>
        <taxon>Pseudomonadati</taxon>
        <taxon>Pseudomonadota</taxon>
        <taxon>Alphaproteobacteria</taxon>
        <taxon>Caulobacterales</taxon>
        <taxon>Caulobacteraceae</taxon>
        <taxon>Brevundimonas</taxon>
    </lineage>
</organism>
<dbReference type="SUPFAM" id="SSF53335">
    <property type="entry name" value="S-adenosyl-L-methionine-dependent methyltransferases"/>
    <property type="match status" value="1"/>
</dbReference>